<name>X1C6J7_9ZZZZ</name>
<dbReference type="AlphaFoldDB" id="X1C6J7"/>
<proteinExistence type="predicted"/>
<dbReference type="EMBL" id="BART01027344">
    <property type="protein sequence ID" value="GAG92008.1"/>
    <property type="molecule type" value="Genomic_DNA"/>
</dbReference>
<protein>
    <submittedName>
        <fullName evidence="1">Uncharacterized protein</fullName>
    </submittedName>
</protein>
<organism evidence="1">
    <name type="scientific">marine sediment metagenome</name>
    <dbReference type="NCBI Taxonomy" id="412755"/>
    <lineage>
        <taxon>unclassified sequences</taxon>
        <taxon>metagenomes</taxon>
        <taxon>ecological metagenomes</taxon>
    </lineage>
</organism>
<accession>X1C6J7</accession>
<comment type="caution">
    <text evidence="1">The sequence shown here is derived from an EMBL/GenBank/DDBJ whole genome shotgun (WGS) entry which is preliminary data.</text>
</comment>
<sequence>MPELVEIIKYRCMECNGLYSKLEDAELCEAADIFKKFLGKIPVEETTWRKMEPKCSKPTKKWIAWSNYGLACGW</sequence>
<evidence type="ECO:0000313" key="1">
    <source>
        <dbReference type="EMBL" id="GAG92008.1"/>
    </source>
</evidence>
<gene>
    <name evidence="1" type="ORF">S01H4_48485</name>
</gene>
<reference evidence="1" key="1">
    <citation type="journal article" date="2014" name="Front. Microbiol.">
        <title>High frequency of phylogenetically diverse reductive dehalogenase-homologous genes in deep subseafloor sedimentary metagenomes.</title>
        <authorList>
            <person name="Kawai M."/>
            <person name="Futagami T."/>
            <person name="Toyoda A."/>
            <person name="Takaki Y."/>
            <person name="Nishi S."/>
            <person name="Hori S."/>
            <person name="Arai W."/>
            <person name="Tsubouchi T."/>
            <person name="Morono Y."/>
            <person name="Uchiyama I."/>
            <person name="Ito T."/>
            <person name="Fujiyama A."/>
            <person name="Inagaki F."/>
            <person name="Takami H."/>
        </authorList>
    </citation>
    <scope>NUCLEOTIDE SEQUENCE</scope>
    <source>
        <strain evidence="1">Expedition CK06-06</strain>
    </source>
</reference>